<dbReference type="PROSITE" id="PS51328">
    <property type="entry name" value="L_LECTIN_LIKE"/>
    <property type="match status" value="1"/>
</dbReference>
<comment type="caution">
    <text evidence="3">The sequence shown here is derived from an EMBL/GenBank/DDBJ whole genome shotgun (WGS) entry which is preliminary data.</text>
</comment>
<feature type="domain" description="L-type lectin-like" evidence="2">
    <location>
        <begin position="1"/>
        <end position="21"/>
    </location>
</feature>
<evidence type="ECO:0000313" key="3">
    <source>
        <dbReference type="EMBL" id="OHE93637.1"/>
    </source>
</evidence>
<dbReference type="InterPro" id="IPR005052">
    <property type="entry name" value="Lectin_leg"/>
</dbReference>
<reference evidence="3 4" key="1">
    <citation type="submission" date="2016-09" db="EMBL/GenBank/DDBJ databases">
        <authorList>
            <person name="Capua I."/>
            <person name="De Benedictis P."/>
            <person name="Joannis T."/>
            <person name="Lombin L.H."/>
            <person name="Cattoli G."/>
        </authorList>
    </citation>
    <scope>NUCLEOTIDE SEQUENCE [LARGE SCALE GENOMIC DNA]</scope>
    <source>
        <strain evidence="3 4">IMI 309357</strain>
    </source>
</reference>
<gene>
    <name evidence="3" type="ORF">CORC01_11040</name>
</gene>
<feature type="region of interest" description="Disordered" evidence="1">
    <location>
        <begin position="1"/>
        <end position="21"/>
    </location>
</feature>
<proteinExistence type="predicted"/>
<dbReference type="AlphaFoldDB" id="A0A1G4AWX1"/>
<name>A0A1G4AWX1_9PEZI</name>
<evidence type="ECO:0000313" key="4">
    <source>
        <dbReference type="Proteomes" id="UP000176998"/>
    </source>
</evidence>
<accession>A0A1G4AWX1</accession>
<dbReference type="GO" id="GO:0016020">
    <property type="term" value="C:membrane"/>
    <property type="evidence" value="ECO:0007669"/>
    <property type="project" value="InterPro"/>
</dbReference>
<organism evidence="3 4">
    <name type="scientific">Colletotrichum orchidophilum</name>
    <dbReference type="NCBI Taxonomy" id="1209926"/>
    <lineage>
        <taxon>Eukaryota</taxon>
        <taxon>Fungi</taxon>
        <taxon>Dikarya</taxon>
        <taxon>Ascomycota</taxon>
        <taxon>Pezizomycotina</taxon>
        <taxon>Sordariomycetes</taxon>
        <taxon>Hypocreomycetidae</taxon>
        <taxon>Glomerellales</taxon>
        <taxon>Glomerellaceae</taxon>
        <taxon>Colletotrichum</taxon>
    </lineage>
</organism>
<sequence length="21" mass="2246">MPPAQPAQSKGPAWSRQPLPT</sequence>
<evidence type="ECO:0000256" key="1">
    <source>
        <dbReference type="SAM" id="MobiDB-lite"/>
    </source>
</evidence>
<keyword evidence="4" id="KW-1185">Reference proteome</keyword>
<protein>
    <recommendedName>
        <fullName evidence="2">L-type lectin-like domain-containing protein</fullName>
    </recommendedName>
</protein>
<evidence type="ECO:0000259" key="2">
    <source>
        <dbReference type="PROSITE" id="PS51328"/>
    </source>
</evidence>
<dbReference type="Proteomes" id="UP000176998">
    <property type="component" value="Unassembled WGS sequence"/>
</dbReference>
<dbReference type="EMBL" id="MJBS01000115">
    <property type="protein sequence ID" value="OHE93637.1"/>
    <property type="molecule type" value="Genomic_DNA"/>
</dbReference>